<dbReference type="HOGENOM" id="CLU_025691_0_0_1"/>
<dbReference type="InterPro" id="IPR011021">
    <property type="entry name" value="Arrestin-like_N"/>
</dbReference>
<dbReference type="Gene3D" id="2.60.40.640">
    <property type="match status" value="1"/>
</dbReference>
<name>A0A067T793_GALM3</name>
<evidence type="ECO:0000313" key="3">
    <source>
        <dbReference type="EMBL" id="KDR78971.1"/>
    </source>
</evidence>
<evidence type="ECO:0000313" key="4">
    <source>
        <dbReference type="Proteomes" id="UP000027222"/>
    </source>
</evidence>
<feature type="region of interest" description="Disordered" evidence="1">
    <location>
        <begin position="142"/>
        <end position="171"/>
    </location>
</feature>
<sequence>MSAAVGTLPLPPSYSDPIIGIDGDADVFNVAASAFELPAYTPSRTSNPRAAREPGIKEFPHELKKKGKSFAVMTIIAEESYSRQIPTFLEGMPVKGRVRLTLDKPDGIQSVVVSVTGQVIVGANQGEQLTFIDISQTLWSHFDGEPQNTNSDDGNSSPEGTDVPTGSPPKFTGKLQGDYTWQFSIDLPKEVVLPSGPRNQPHVFNPPQTFNERHTRASINYEVSVRFTRGKLRTDHRIPAQIGYIPMTRPPPFPYLRRLAYQQGTPLLGPTMDPDGWFSTEPVQVRGSIFNDRTVEVGCTLFIANPLSYTRGSLIPFCLRLESDDEQALDLISTPKAVVLRLRRRIKYHWNAEKSFESLAWKDAVDHSQLAVWWPSIEGSQANGPKHVRFLNGELHLRPDIKPTSAMAHFRLMYSVVLFPFDSPGFISKETEPLIEHPVDIVTCYAPGPRPRMFAPPGYESDSAIVAAPNTFTLNMEFF</sequence>
<accession>A0A067T793</accession>
<protein>
    <recommendedName>
        <fullName evidence="2">Arrestin-like N-terminal domain-containing protein</fullName>
    </recommendedName>
</protein>
<evidence type="ECO:0000256" key="1">
    <source>
        <dbReference type="SAM" id="MobiDB-lite"/>
    </source>
</evidence>
<dbReference type="EMBL" id="KL142374">
    <property type="protein sequence ID" value="KDR78971.1"/>
    <property type="molecule type" value="Genomic_DNA"/>
</dbReference>
<evidence type="ECO:0000259" key="2">
    <source>
        <dbReference type="Pfam" id="PF00339"/>
    </source>
</evidence>
<dbReference type="OrthoDB" id="3261578at2759"/>
<gene>
    <name evidence="3" type="ORF">GALMADRAFT_244680</name>
</gene>
<organism evidence="3 4">
    <name type="scientific">Galerina marginata (strain CBS 339.88)</name>
    <dbReference type="NCBI Taxonomy" id="685588"/>
    <lineage>
        <taxon>Eukaryota</taxon>
        <taxon>Fungi</taxon>
        <taxon>Dikarya</taxon>
        <taxon>Basidiomycota</taxon>
        <taxon>Agaricomycotina</taxon>
        <taxon>Agaricomycetes</taxon>
        <taxon>Agaricomycetidae</taxon>
        <taxon>Agaricales</taxon>
        <taxon>Agaricineae</taxon>
        <taxon>Strophariaceae</taxon>
        <taxon>Galerina</taxon>
    </lineage>
</organism>
<feature type="compositionally biased region" description="Polar residues" evidence="1">
    <location>
        <begin position="146"/>
        <end position="159"/>
    </location>
</feature>
<dbReference type="Pfam" id="PF00339">
    <property type="entry name" value="Arrestin_N"/>
    <property type="match status" value="1"/>
</dbReference>
<dbReference type="AlphaFoldDB" id="A0A067T793"/>
<dbReference type="InterPro" id="IPR014752">
    <property type="entry name" value="Arrestin-like_C"/>
</dbReference>
<proteinExistence type="predicted"/>
<dbReference type="Proteomes" id="UP000027222">
    <property type="component" value="Unassembled WGS sequence"/>
</dbReference>
<keyword evidence="4" id="KW-1185">Reference proteome</keyword>
<reference evidence="4" key="1">
    <citation type="journal article" date="2014" name="Proc. Natl. Acad. Sci. U.S.A.">
        <title>Extensive sampling of basidiomycete genomes demonstrates inadequacy of the white-rot/brown-rot paradigm for wood decay fungi.</title>
        <authorList>
            <person name="Riley R."/>
            <person name="Salamov A.A."/>
            <person name="Brown D.W."/>
            <person name="Nagy L.G."/>
            <person name="Floudas D."/>
            <person name="Held B.W."/>
            <person name="Levasseur A."/>
            <person name="Lombard V."/>
            <person name="Morin E."/>
            <person name="Otillar R."/>
            <person name="Lindquist E.A."/>
            <person name="Sun H."/>
            <person name="LaButti K.M."/>
            <person name="Schmutz J."/>
            <person name="Jabbour D."/>
            <person name="Luo H."/>
            <person name="Baker S.E."/>
            <person name="Pisabarro A.G."/>
            <person name="Walton J.D."/>
            <person name="Blanchette R.A."/>
            <person name="Henrissat B."/>
            <person name="Martin F."/>
            <person name="Cullen D."/>
            <person name="Hibbett D.S."/>
            <person name="Grigoriev I.V."/>
        </authorList>
    </citation>
    <scope>NUCLEOTIDE SEQUENCE [LARGE SCALE GENOMIC DNA]</scope>
    <source>
        <strain evidence="4">CBS 339.88</strain>
    </source>
</reference>
<feature type="domain" description="Arrestin-like N-terminal" evidence="2">
    <location>
        <begin position="85"/>
        <end position="229"/>
    </location>
</feature>